<evidence type="ECO:0000259" key="2">
    <source>
        <dbReference type="Pfam" id="PF22936"/>
    </source>
</evidence>
<dbReference type="InterPro" id="IPR054722">
    <property type="entry name" value="PolX-like_BBD"/>
</dbReference>
<keyword evidence="4" id="KW-1185">Reference proteome</keyword>
<evidence type="ECO:0000313" key="4">
    <source>
        <dbReference type="Proteomes" id="UP000222542"/>
    </source>
</evidence>
<reference evidence="3 4" key="1">
    <citation type="journal article" date="2014" name="Nat. Genet.">
        <title>Genome sequence of the hot pepper provides insights into the evolution of pungency in Capsicum species.</title>
        <authorList>
            <person name="Kim S."/>
            <person name="Park M."/>
            <person name="Yeom S.I."/>
            <person name="Kim Y.M."/>
            <person name="Lee J.M."/>
            <person name="Lee H.A."/>
            <person name="Seo E."/>
            <person name="Choi J."/>
            <person name="Cheong K."/>
            <person name="Kim K.T."/>
            <person name="Jung K."/>
            <person name="Lee G.W."/>
            <person name="Oh S.K."/>
            <person name="Bae C."/>
            <person name="Kim S.B."/>
            <person name="Lee H.Y."/>
            <person name="Kim S.Y."/>
            <person name="Kim M.S."/>
            <person name="Kang B.C."/>
            <person name="Jo Y.D."/>
            <person name="Yang H.B."/>
            <person name="Jeong H.J."/>
            <person name="Kang W.H."/>
            <person name="Kwon J.K."/>
            <person name="Shin C."/>
            <person name="Lim J.Y."/>
            <person name="Park J.H."/>
            <person name="Huh J.H."/>
            <person name="Kim J.S."/>
            <person name="Kim B.D."/>
            <person name="Cohen O."/>
            <person name="Paran I."/>
            <person name="Suh M.C."/>
            <person name="Lee S.B."/>
            <person name="Kim Y.K."/>
            <person name="Shin Y."/>
            <person name="Noh S.J."/>
            <person name="Park J."/>
            <person name="Seo Y.S."/>
            <person name="Kwon S.Y."/>
            <person name="Kim H.A."/>
            <person name="Park J.M."/>
            <person name="Kim H.J."/>
            <person name="Choi S.B."/>
            <person name="Bosland P.W."/>
            <person name="Reeves G."/>
            <person name="Jo S.H."/>
            <person name="Lee B.W."/>
            <person name="Cho H.T."/>
            <person name="Choi H.S."/>
            <person name="Lee M.S."/>
            <person name="Yu Y."/>
            <person name="Do Choi Y."/>
            <person name="Park B.S."/>
            <person name="van Deynze A."/>
            <person name="Ashrafi H."/>
            <person name="Hill T."/>
            <person name="Kim W.T."/>
            <person name="Pai H.S."/>
            <person name="Ahn H.K."/>
            <person name="Yeam I."/>
            <person name="Giovannoni J.J."/>
            <person name="Rose J.K."/>
            <person name="Sorensen I."/>
            <person name="Lee S.J."/>
            <person name="Kim R.W."/>
            <person name="Choi I.Y."/>
            <person name="Choi B.S."/>
            <person name="Lim J.S."/>
            <person name="Lee Y.H."/>
            <person name="Choi D."/>
        </authorList>
    </citation>
    <scope>NUCLEOTIDE SEQUENCE [LARGE SCALE GENOMIC DNA]</scope>
    <source>
        <strain evidence="4">cv. CM334</strain>
    </source>
</reference>
<dbReference type="EMBL" id="AYRZ02000002">
    <property type="protein sequence ID" value="PHT90765.1"/>
    <property type="molecule type" value="Genomic_DNA"/>
</dbReference>
<dbReference type="Pfam" id="PF22936">
    <property type="entry name" value="Pol_BBD"/>
    <property type="match status" value="1"/>
</dbReference>
<dbReference type="AlphaFoldDB" id="A0A2G3A941"/>
<dbReference type="Proteomes" id="UP000222542">
    <property type="component" value="Unassembled WGS sequence"/>
</dbReference>
<protein>
    <recommendedName>
        <fullName evidence="2">Retrovirus-related Pol polyprotein from transposon TNT 1-94-like beta-barrel domain-containing protein</fullName>
    </recommendedName>
</protein>
<name>A0A2G3A941_CAPAN</name>
<accession>A0A2G3A941</accession>
<dbReference type="Gramene" id="PHT90765">
    <property type="protein sequence ID" value="PHT90765"/>
    <property type="gene ID" value="T459_05878"/>
</dbReference>
<evidence type="ECO:0000256" key="1">
    <source>
        <dbReference type="SAM" id="MobiDB-lite"/>
    </source>
</evidence>
<feature type="compositionally biased region" description="Polar residues" evidence="1">
    <location>
        <begin position="1"/>
        <end position="18"/>
    </location>
</feature>
<sequence length="125" mass="13951">MTADSQNLQRPDNYTGTDDITMGNGNKIPITHTGHVQINASNKKFHLSNTLCTPEIKRNLISVSQFCRDNMASIEYFSFDFLVKDLSTGAQLARGQNKEGLYECPVRGSQCNLSHQSYMAESQQS</sequence>
<evidence type="ECO:0000313" key="3">
    <source>
        <dbReference type="EMBL" id="PHT90765.1"/>
    </source>
</evidence>
<feature type="region of interest" description="Disordered" evidence="1">
    <location>
        <begin position="1"/>
        <end position="24"/>
    </location>
</feature>
<dbReference type="OMA" id="MPITHTG"/>
<feature type="domain" description="Retrovirus-related Pol polyprotein from transposon TNT 1-94-like beta-barrel" evidence="2">
    <location>
        <begin position="1"/>
        <end position="68"/>
    </location>
</feature>
<proteinExistence type="predicted"/>
<gene>
    <name evidence="3" type="ORF">T459_05878</name>
</gene>
<comment type="caution">
    <text evidence="3">The sequence shown here is derived from an EMBL/GenBank/DDBJ whole genome shotgun (WGS) entry which is preliminary data.</text>
</comment>
<organism evidence="3 4">
    <name type="scientific">Capsicum annuum</name>
    <name type="common">Capsicum pepper</name>
    <dbReference type="NCBI Taxonomy" id="4072"/>
    <lineage>
        <taxon>Eukaryota</taxon>
        <taxon>Viridiplantae</taxon>
        <taxon>Streptophyta</taxon>
        <taxon>Embryophyta</taxon>
        <taxon>Tracheophyta</taxon>
        <taxon>Spermatophyta</taxon>
        <taxon>Magnoliopsida</taxon>
        <taxon>eudicotyledons</taxon>
        <taxon>Gunneridae</taxon>
        <taxon>Pentapetalae</taxon>
        <taxon>asterids</taxon>
        <taxon>lamiids</taxon>
        <taxon>Solanales</taxon>
        <taxon>Solanaceae</taxon>
        <taxon>Solanoideae</taxon>
        <taxon>Capsiceae</taxon>
        <taxon>Capsicum</taxon>
    </lineage>
</organism>
<reference evidence="3 4" key="2">
    <citation type="journal article" date="2017" name="Genome Biol.">
        <title>New reference genome sequences of hot pepper reveal the massive evolution of plant disease-resistance genes by retroduplication.</title>
        <authorList>
            <person name="Kim S."/>
            <person name="Park J."/>
            <person name="Yeom S.I."/>
            <person name="Kim Y.M."/>
            <person name="Seo E."/>
            <person name="Kim K.T."/>
            <person name="Kim M.S."/>
            <person name="Lee J.M."/>
            <person name="Cheong K."/>
            <person name="Shin H.S."/>
            <person name="Kim S.B."/>
            <person name="Han K."/>
            <person name="Lee J."/>
            <person name="Park M."/>
            <person name="Lee H.A."/>
            <person name="Lee H.Y."/>
            <person name="Lee Y."/>
            <person name="Oh S."/>
            <person name="Lee J.H."/>
            <person name="Choi E."/>
            <person name="Choi E."/>
            <person name="Lee S.E."/>
            <person name="Jeon J."/>
            <person name="Kim H."/>
            <person name="Choi G."/>
            <person name="Song H."/>
            <person name="Lee J."/>
            <person name="Lee S.C."/>
            <person name="Kwon J.K."/>
            <person name="Lee H.Y."/>
            <person name="Koo N."/>
            <person name="Hong Y."/>
            <person name="Kim R.W."/>
            <person name="Kang W.H."/>
            <person name="Huh J.H."/>
            <person name="Kang B.C."/>
            <person name="Yang T.J."/>
            <person name="Lee Y.H."/>
            <person name="Bennetzen J.L."/>
            <person name="Choi D."/>
        </authorList>
    </citation>
    <scope>NUCLEOTIDE SEQUENCE [LARGE SCALE GENOMIC DNA]</scope>
    <source>
        <strain evidence="4">cv. CM334</strain>
    </source>
</reference>